<comment type="caution">
    <text evidence="2">The sequence shown here is derived from an EMBL/GenBank/DDBJ whole genome shotgun (WGS) entry which is preliminary data.</text>
</comment>
<evidence type="ECO:0000256" key="1">
    <source>
        <dbReference type="SAM" id="SignalP"/>
    </source>
</evidence>
<organism evidence="2 3">
    <name type="scientific">Drosophila rubida</name>
    <dbReference type="NCBI Taxonomy" id="30044"/>
    <lineage>
        <taxon>Eukaryota</taxon>
        <taxon>Metazoa</taxon>
        <taxon>Ecdysozoa</taxon>
        <taxon>Arthropoda</taxon>
        <taxon>Hexapoda</taxon>
        <taxon>Insecta</taxon>
        <taxon>Pterygota</taxon>
        <taxon>Neoptera</taxon>
        <taxon>Endopterygota</taxon>
        <taxon>Diptera</taxon>
        <taxon>Brachycera</taxon>
        <taxon>Muscomorpha</taxon>
        <taxon>Ephydroidea</taxon>
        <taxon>Drosophilidae</taxon>
        <taxon>Drosophila</taxon>
    </lineage>
</organism>
<dbReference type="EMBL" id="JAJJHW010000676">
    <property type="protein sequence ID" value="KAH8385010.1"/>
    <property type="molecule type" value="Genomic_DNA"/>
</dbReference>
<dbReference type="Proteomes" id="UP001200034">
    <property type="component" value="Unassembled WGS sequence"/>
</dbReference>
<evidence type="ECO:0000313" key="2">
    <source>
        <dbReference type="EMBL" id="KAH8385010.1"/>
    </source>
</evidence>
<name>A0AAD4PQT0_9MUSC</name>
<proteinExistence type="predicted"/>
<sequence length="359" mass="36737">MITKPRAAWPLLLQLLLLSLVVADVAHLAKEYLPPDVGQASSQPLADEPTPVEQMPANDGAYYPTAGLMLPPGYAIPTSDNIAAPPMSPPNFPLPIYPPFFGFVGGPEGLGGAQVPPGFPNQPQFAGGAFPVAAQGGQFPVGPQGGAFAAGPQSGPFPVAPQVVPQFSVGPQAGPSFAAALQNGNFPVGPQGGPFPAGPQAGPFPTEPQGALFPVGPEGGPFPAVPQAGPFPAILQPGAFPNGPQSAAFPVGPTLQNPFAPDYLTTQGLPAAGMQLPFGMPPSFAGPAPTYPYQPFSPSFGVPGQHYQPQPQPFADEPAPETNAKLKISVATSTTVAPKSRNRETIYASNGGYVYQRAK</sequence>
<feature type="chain" id="PRO_5041977831" evidence="1">
    <location>
        <begin position="24"/>
        <end position="359"/>
    </location>
</feature>
<dbReference type="AlphaFoldDB" id="A0AAD4PQT0"/>
<evidence type="ECO:0000313" key="3">
    <source>
        <dbReference type="Proteomes" id="UP001200034"/>
    </source>
</evidence>
<keyword evidence="1" id="KW-0732">Signal</keyword>
<keyword evidence="3" id="KW-1185">Reference proteome</keyword>
<accession>A0AAD4PQT0</accession>
<reference evidence="2" key="1">
    <citation type="journal article" date="2021" name="Mol. Ecol. Resour.">
        <title>Phylogenomic analyses of the genus Drosophila reveals genomic signals of climate adaptation.</title>
        <authorList>
            <person name="Li F."/>
            <person name="Rane R.V."/>
            <person name="Luria V."/>
            <person name="Xiong Z."/>
            <person name="Chen J."/>
            <person name="Li Z."/>
            <person name="Catullo R.A."/>
            <person name="Griffin P.C."/>
            <person name="Schiffer M."/>
            <person name="Pearce S."/>
            <person name="Lee S.F."/>
            <person name="McElroy K."/>
            <person name="Stocker A."/>
            <person name="Shirriffs J."/>
            <person name="Cockerell F."/>
            <person name="Coppin C."/>
            <person name="Sgro C.M."/>
            <person name="Karger A."/>
            <person name="Cain J.W."/>
            <person name="Weber J.A."/>
            <person name="Santpere G."/>
            <person name="Kirschner M.W."/>
            <person name="Hoffmann A.A."/>
            <person name="Oakeshott J.G."/>
            <person name="Zhang G."/>
        </authorList>
    </citation>
    <scope>NUCLEOTIDE SEQUENCE</scope>
    <source>
        <strain evidence="2">BGI-SZ-2011g</strain>
    </source>
</reference>
<feature type="signal peptide" evidence="1">
    <location>
        <begin position="1"/>
        <end position="23"/>
    </location>
</feature>
<protein>
    <submittedName>
        <fullName evidence="2">Uncharacterized protein</fullName>
    </submittedName>
</protein>
<gene>
    <name evidence="2" type="ORF">KR093_009656</name>
</gene>